<dbReference type="EMBL" id="CP041090">
    <property type="protein sequence ID" value="WWE88650.1"/>
    <property type="molecule type" value="Genomic_DNA"/>
</dbReference>
<keyword evidence="1" id="KW-0812">Transmembrane</keyword>
<evidence type="ECO:0000256" key="1">
    <source>
        <dbReference type="SAM" id="Phobius"/>
    </source>
</evidence>
<name>A0ABZ2F0A5_9BRAD</name>
<evidence type="ECO:0000313" key="3">
    <source>
        <dbReference type="Proteomes" id="UP000319298"/>
    </source>
</evidence>
<accession>A0ABZ2F0A5</accession>
<dbReference type="Proteomes" id="UP000319298">
    <property type="component" value="Chromosome"/>
</dbReference>
<dbReference type="RefSeq" id="WP_155527931.1">
    <property type="nucleotide sequence ID" value="NZ_CP041090.2"/>
</dbReference>
<feature type="transmembrane region" description="Helical" evidence="1">
    <location>
        <begin position="20"/>
        <end position="44"/>
    </location>
</feature>
<proteinExistence type="predicted"/>
<organism evidence="2 3">
    <name type="scientific">Bradyrhizobium symbiodeficiens</name>
    <dbReference type="NCBI Taxonomy" id="1404367"/>
    <lineage>
        <taxon>Bacteria</taxon>
        <taxon>Pseudomonadati</taxon>
        <taxon>Pseudomonadota</taxon>
        <taxon>Alphaproteobacteria</taxon>
        <taxon>Hyphomicrobiales</taxon>
        <taxon>Nitrobacteraceae</taxon>
        <taxon>Bradyrhizobium</taxon>
    </lineage>
</organism>
<gene>
    <name evidence="2" type="ORF">FJN17_34385</name>
</gene>
<keyword evidence="1" id="KW-1133">Transmembrane helix</keyword>
<keyword evidence="1" id="KW-0472">Membrane</keyword>
<protein>
    <submittedName>
        <fullName evidence="2">Uncharacterized protein</fullName>
    </submittedName>
</protein>
<sequence length="58" mass="6372">MTNTKMSRRKAQMKRSRRRVVFALTETIWAIATNWVAALVTLSIHAKGVPDSGGALSS</sequence>
<reference evidence="3" key="1">
    <citation type="submission" date="2019-06" db="EMBL/GenBank/DDBJ databases">
        <title>Whole-Genome Sequence of Bradyrhizobium sp. 3 Strain 65S1MB.</title>
        <authorList>
            <person name="Bromfield E.S.P."/>
            <person name="Cloutier S."/>
            <person name="Nguyen H.D.T."/>
        </authorList>
    </citation>
    <scope>NUCLEOTIDE SEQUENCE [LARGE SCALE GENOMIC DNA]</scope>
    <source>
        <strain evidence="3">65S1MB</strain>
    </source>
</reference>
<reference evidence="2 3" key="2">
    <citation type="journal article" date="2020" name="Int. J. Syst. Evol. Microbiol.">
        <title>Description and complete genome sequences of Bradyrhizobium symbiodeficiens sp. nov., a non-symbiotic bacterium associated with legumes native to Canada.</title>
        <authorList>
            <person name="Bromfield E.S.P."/>
            <person name="Cloutier S."/>
            <person name="Nguyen H.D.T."/>
        </authorList>
    </citation>
    <scope>NUCLEOTIDE SEQUENCE [LARGE SCALE GENOMIC DNA]</scope>
    <source>
        <strain evidence="2 3">65S1MB</strain>
    </source>
</reference>
<keyword evidence="3" id="KW-1185">Reference proteome</keyword>
<evidence type="ECO:0000313" key="2">
    <source>
        <dbReference type="EMBL" id="WWE88650.1"/>
    </source>
</evidence>